<gene>
    <name evidence="1" type="ORF">BV22DRAFT_1049855</name>
</gene>
<evidence type="ECO:0000313" key="1">
    <source>
        <dbReference type="EMBL" id="KAH7921098.1"/>
    </source>
</evidence>
<reference evidence="1" key="1">
    <citation type="journal article" date="2021" name="New Phytol.">
        <title>Evolutionary innovations through gain and loss of genes in the ectomycorrhizal Boletales.</title>
        <authorList>
            <person name="Wu G."/>
            <person name="Miyauchi S."/>
            <person name="Morin E."/>
            <person name="Kuo A."/>
            <person name="Drula E."/>
            <person name="Varga T."/>
            <person name="Kohler A."/>
            <person name="Feng B."/>
            <person name="Cao Y."/>
            <person name="Lipzen A."/>
            <person name="Daum C."/>
            <person name="Hundley H."/>
            <person name="Pangilinan J."/>
            <person name="Johnson J."/>
            <person name="Barry K."/>
            <person name="LaButti K."/>
            <person name="Ng V."/>
            <person name="Ahrendt S."/>
            <person name="Min B."/>
            <person name="Choi I.G."/>
            <person name="Park H."/>
            <person name="Plett J.M."/>
            <person name="Magnuson J."/>
            <person name="Spatafora J.W."/>
            <person name="Nagy L.G."/>
            <person name="Henrissat B."/>
            <person name="Grigoriev I.V."/>
            <person name="Yang Z.L."/>
            <person name="Xu J."/>
            <person name="Martin F.M."/>
        </authorList>
    </citation>
    <scope>NUCLEOTIDE SEQUENCE</scope>
    <source>
        <strain evidence="1">KUC20120723A-06</strain>
    </source>
</reference>
<evidence type="ECO:0000313" key="2">
    <source>
        <dbReference type="Proteomes" id="UP000790709"/>
    </source>
</evidence>
<organism evidence="1 2">
    <name type="scientific">Leucogyrophana mollusca</name>
    <dbReference type="NCBI Taxonomy" id="85980"/>
    <lineage>
        <taxon>Eukaryota</taxon>
        <taxon>Fungi</taxon>
        <taxon>Dikarya</taxon>
        <taxon>Basidiomycota</taxon>
        <taxon>Agaricomycotina</taxon>
        <taxon>Agaricomycetes</taxon>
        <taxon>Agaricomycetidae</taxon>
        <taxon>Boletales</taxon>
        <taxon>Boletales incertae sedis</taxon>
        <taxon>Leucogyrophana</taxon>
    </lineage>
</organism>
<proteinExistence type="predicted"/>
<name>A0ACB8B863_9AGAM</name>
<accession>A0ACB8B863</accession>
<sequence>MWKYNEPNPDEDMIGAASDGEIVPTAEEYVMRDANGSFAYAPALFTSVNDEASLFVVPYSKFGDKTAIEIVDSLPSKHRTKRIASIPAWRWRYMASWSNLYPFPDNTTIGDYHITDLQSPIQRLSTWLGWPVYDSSGDTLVNIGDQFFVAPL</sequence>
<protein>
    <submittedName>
        <fullName evidence="1">Uncharacterized protein</fullName>
    </submittedName>
</protein>
<dbReference type="EMBL" id="MU266542">
    <property type="protein sequence ID" value="KAH7921098.1"/>
    <property type="molecule type" value="Genomic_DNA"/>
</dbReference>
<keyword evidence="2" id="KW-1185">Reference proteome</keyword>
<dbReference type="Proteomes" id="UP000790709">
    <property type="component" value="Unassembled WGS sequence"/>
</dbReference>
<comment type="caution">
    <text evidence="1">The sequence shown here is derived from an EMBL/GenBank/DDBJ whole genome shotgun (WGS) entry which is preliminary data.</text>
</comment>